<evidence type="ECO:0000313" key="4">
    <source>
        <dbReference type="Proteomes" id="UP001152797"/>
    </source>
</evidence>
<evidence type="ECO:0000313" key="2">
    <source>
        <dbReference type="EMBL" id="CAI3977225.1"/>
    </source>
</evidence>
<dbReference type="Proteomes" id="UP001152797">
    <property type="component" value="Unassembled WGS sequence"/>
</dbReference>
<evidence type="ECO:0000313" key="3">
    <source>
        <dbReference type="EMBL" id="CAL1130600.1"/>
    </source>
</evidence>
<protein>
    <submittedName>
        <fullName evidence="2">Uncharacterized protein</fullName>
    </submittedName>
</protein>
<dbReference type="AlphaFoldDB" id="A0A9P1FJW3"/>
<dbReference type="EMBL" id="CAMXCT020000328">
    <property type="protein sequence ID" value="CAL1130600.1"/>
    <property type="molecule type" value="Genomic_DNA"/>
</dbReference>
<organism evidence="2">
    <name type="scientific">Cladocopium goreaui</name>
    <dbReference type="NCBI Taxonomy" id="2562237"/>
    <lineage>
        <taxon>Eukaryota</taxon>
        <taxon>Sar</taxon>
        <taxon>Alveolata</taxon>
        <taxon>Dinophyceae</taxon>
        <taxon>Suessiales</taxon>
        <taxon>Symbiodiniaceae</taxon>
        <taxon>Cladocopium</taxon>
    </lineage>
</organism>
<dbReference type="EMBL" id="CAMXCT030000328">
    <property type="protein sequence ID" value="CAL4764537.1"/>
    <property type="molecule type" value="Genomic_DNA"/>
</dbReference>
<dbReference type="EMBL" id="CAMXCT010000328">
    <property type="protein sequence ID" value="CAI3977225.1"/>
    <property type="molecule type" value="Genomic_DNA"/>
</dbReference>
<keyword evidence="4" id="KW-1185">Reference proteome</keyword>
<accession>A0A9P1FJW3</accession>
<evidence type="ECO:0000256" key="1">
    <source>
        <dbReference type="SAM" id="MobiDB-lite"/>
    </source>
</evidence>
<comment type="caution">
    <text evidence="2">The sequence shown here is derived from an EMBL/GenBank/DDBJ whole genome shotgun (WGS) entry which is preliminary data.</text>
</comment>
<gene>
    <name evidence="2" type="ORF">C1SCF055_LOCUS5380</name>
</gene>
<sequence>MPCPNTDPVAALDWLFSSLEKDLKESKMWPIRLMQHKHQDTLRNLLAKHSQLIEEKYFVLQQWKVQKDAGQSLDLAVLTGVIVDVASIRDAYLGDAAAAAGLSKPKGGKKRKSADDTSQDHRSKRPRLTPFISPHVLEATKEYDCRKPVTPTPLGELLLENYASGKNAMAREKQYPWLKGDYSFMLSSLQGDLKWVNHTYGSAVYTIPGAHPKRILHDMAHSQYLGTGKTLNGGALVVLCETGLWGNMQGPGKYDEKLQVALQEAHADFLAWKKQNKIACTQPRFTLARVNRRHRQMWPVLNSKAIAGKTISFFLTERAVAWANRPNATLLEKTLATCLWSYARMVSVMDSAKNIFTEAEAEQFQEHCFVHLQAYANLNVQGFKAKGKEPGRNCFVLLPKHHFLYHAGVDAKETRLNPKHFMLLSAESFVGYVGRIGRRTHRSSLTLRTIQKYLALMHLHVQRLERGEQS</sequence>
<reference evidence="3" key="2">
    <citation type="submission" date="2024-04" db="EMBL/GenBank/DDBJ databases">
        <authorList>
            <person name="Chen Y."/>
            <person name="Shah S."/>
            <person name="Dougan E. K."/>
            <person name="Thang M."/>
            <person name="Chan C."/>
        </authorList>
    </citation>
    <scope>NUCLEOTIDE SEQUENCE [LARGE SCALE GENOMIC DNA]</scope>
</reference>
<feature type="region of interest" description="Disordered" evidence="1">
    <location>
        <begin position="102"/>
        <end position="131"/>
    </location>
</feature>
<dbReference type="OrthoDB" id="406470at2759"/>
<reference evidence="2" key="1">
    <citation type="submission" date="2022-10" db="EMBL/GenBank/DDBJ databases">
        <authorList>
            <person name="Chen Y."/>
            <person name="Dougan E. K."/>
            <person name="Chan C."/>
            <person name="Rhodes N."/>
            <person name="Thang M."/>
        </authorList>
    </citation>
    <scope>NUCLEOTIDE SEQUENCE</scope>
</reference>
<name>A0A9P1FJW3_9DINO</name>
<proteinExistence type="predicted"/>